<comment type="caution">
    <text evidence="1">The sequence shown here is derived from an EMBL/GenBank/DDBJ whole genome shotgun (WGS) entry which is preliminary data.</text>
</comment>
<organism evidence="1">
    <name type="scientific">candidate division CPR1 bacterium ADurb.Bin160</name>
    <dbReference type="NCBI Taxonomy" id="1852826"/>
    <lineage>
        <taxon>Bacteria</taxon>
        <taxon>candidate division CPR1</taxon>
    </lineage>
</organism>
<dbReference type="Pfam" id="PF06245">
    <property type="entry name" value="DUF1015"/>
    <property type="match status" value="1"/>
</dbReference>
<evidence type="ECO:0008006" key="2">
    <source>
        <dbReference type="Google" id="ProtNLM"/>
    </source>
</evidence>
<gene>
    <name evidence="1" type="ORF">BWY04_00957</name>
</gene>
<dbReference type="EMBL" id="MWDB01000021">
    <property type="protein sequence ID" value="OQB41209.1"/>
    <property type="molecule type" value="Genomic_DNA"/>
</dbReference>
<dbReference type="InterPro" id="IPR008323">
    <property type="entry name" value="UCP033563"/>
</dbReference>
<protein>
    <recommendedName>
        <fullName evidence="2">DUF1015 domain-containing protein</fullName>
    </recommendedName>
</protein>
<name>A0A1V5ZLY3_9BACT</name>
<proteinExistence type="predicted"/>
<evidence type="ECO:0000313" key="1">
    <source>
        <dbReference type="EMBL" id="OQB41209.1"/>
    </source>
</evidence>
<dbReference type="Proteomes" id="UP000485621">
    <property type="component" value="Unassembled WGS sequence"/>
</dbReference>
<reference evidence="1" key="1">
    <citation type="submission" date="2017-02" db="EMBL/GenBank/DDBJ databases">
        <title>Delving into the versatile metabolic prowess of the omnipresent phylum Bacteroidetes.</title>
        <authorList>
            <person name="Nobu M.K."/>
            <person name="Mei R."/>
            <person name="Narihiro T."/>
            <person name="Kuroda K."/>
            <person name="Liu W.-T."/>
        </authorList>
    </citation>
    <scope>NUCLEOTIDE SEQUENCE</scope>
    <source>
        <strain evidence="1">ADurb.Bin160</strain>
    </source>
</reference>
<sequence length="66" mass="7652">MKTFFENIGIKVPEIYLPNSNVDLKKWSVVACDQYTSQPDYWAEVENYVGSNPSTLHIILPEIYLE</sequence>
<dbReference type="AlphaFoldDB" id="A0A1V5ZLY3"/>
<accession>A0A1V5ZLY3</accession>